<dbReference type="Proteomes" id="UP000054217">
    <property type="component" value="Unassembled WGS sequence"/>
</dbReference>
<dbReference type="GO" id="GO:0005737">
    <property type="term" value="C:cytoplasm"/>
    <property type="evidence" value="ECO:0007669"/>
    <property type="project" value="UniProtKB-SubCell"/>
</dbReference>
<dbReference type="HOGENOM" id="CLU_1124926_0_0_1"/>
<evidence type="ECO:0000256" key="1">
    <source>
        <dbReference type="ARBA" id="ARBA00004496"/>
    </source>
</evidence>
<dbReference type="AlphaFoldDB" id="A0A0C3IJD8"/>
<name>A0A0C3IJD8_PISTI</name>
<evidence type="ECO:0000256" key="2">
    <source>
        <dbReference type="ARBA" id="ARBA00022490"/>
    </source>
</evidence>
<keyword evidence="5" id="KW-1185">Reference proteome</keyword>
<dbReference type="Pfam" id="PF00621">
    <property type="entry name" value="RhoGEF"/>
    <property type="match status" value="1"/>
</dbReference>
<dbReference type="PANTHER" id="PTHR46006:SF6">
    <property type="entry name" value="INTERSECTIN-2 ISOFORM X1"/>
    <property type="match status" value="1"/>
</dbReference>
<dbReference type="OrthoDB" id="1716625at2759"/>
<proteinExistence type="predicted"/>
<dbReference type="PANTHER" id="PTHR46006">
    <property type="entry name" value="RHO GUANINE NUCLEOTIDE EXCHANGE FACTOR AT 64C, ISOFORM A"/>
    <property type="match status" value="1"/>
</dbReference>
<accession>A0A0C3IJD8</accession>
<dbReference type="InterPro" id="IPR051480">
    <property type="entry name" value="Endocytic_GEF_Adapter"/>
</dbReference>
<evidence type="ECO:0000259" key="3">
    <source>
        <dbReference type="Pfam" id="PF00621"/>
    </source>
</evidence>
<sequence>MDVDWWNVRGCNARSKSLRSGSNPASSSASSEISDSADPLTVLVVLGVVGRLQVFNVCCKIPSSLGLSRLTHNMREELGIWDAEAIVSMEMDYVKDLQLIVELFYSSLMDTLREVSTSVPFPNIEDILHSSTAFLSTSGGATACIRTLRRPGYCINQANAGKVLQPLRDTNQELSAQLRCLWEDPSARNLDLSSSLLAPHQSTRTNARPVFGTTIDISLPTAHAELEPIGYALAYAEHILEEVNETI</sequence>
<dbReference type="EMBL" id="KN832034">
    <property type="protein sequence ID" value="KIN97107.1"/>
    <property type="molecule type" value="Genomic_DNA"/>
</dbReference>
<dbReference type="GO" id="GO:0005085">
    <property type="term" value="F:guanyl-nucleotide exchange factor activity"/>
    <property type="evidence" value="ECO:0007669"/>
    <property type="project" value="InterPro"/>
</dbReference>
<dbReference type="InParanoid" id="A0A0C3IJD8"/>
<keyword evidence="2" id="KW-0963">Cytoplasm</keyword>
<dbReference type="GO" id="GO:0035025">
    <property type="term" value="P:positive regulation of Rho protein signal transduction"/>
    <property type="evidence" value="ECO:0007669"/>
    <property type="project" value="TreeGrafter"/>
</dbReference>
<dbReference type="STRING" id="870435.A0A0C3IJD8"/>
<feature type="domain" description="DH" evidence="3">
    <location>
        <begin position="86"/>
        <end position="244"/>
    </location>
</feature>
<organism evidence="4 5">
    <name type="scientific">Pisolithus tinctorius Marx 270</name>
    <dbReference type="NCBI Taxonomy" id="870435"/>
    <lineage>
        <taxon>Eukaryota</taxon>
        <taxon>Fungi</taxon>
        <taxon>Dikarya</taxon>
        <taxon>Basidiomycota</taxon>
        <taxon>Agaricomycotina</taxon>
        <taxon>Agaricomycetes</taxon>
        <taxon>Agaricomycetidae</taxon>
        <taxon>Boletales</taxon>
        <taxon>Sclerodermatineae</taxon>
        <taxon>Pisolithaceae</taxon>
        <taxon>Pisolithus</taxon>
    </lineage>
</organism>
<dbReference type="Gene3D" id="1.20.900.10">
    <property type="entry name" value="Dbl homology (DH) domain"/>
    <property type="match status" value="2"/>
</dbReference>
<dbReference type="SUPFAM" id="SSF48065">
    <property type="entry name" value="DBL homology domain (DH-domain)"/>
    <property type="match status" value="1"/>
</dbReference>
<protein>
    <recommendedName>
        <fullName evidence="3">DH domain-containing protein</fullName>
    </recommendedName>
</protein>
<comment type="subcellular location">
    <subcellularLocation>
        <location evidence="1">Cytoplasm</location>
    </subcellularLocation>
</comment>
<evidence type="ECO:0000313" key="5">
    <source>
        <dbReference type="Proteomes" id="UP000054217"/>
    </source>
</evidence>
<dbReference type="InterPro" id="IPR035899">
    <property type="entry name" value="DBL_dom_sf"/>
</dbReference>
<reference evidence="5" key="2">
    <citation type="submission" date="2015-01" db="EMBL/GenBank/DDBJ databases">
        <title>Evolutionary Origins and Diversification of the Mycorrhizal Mutualists.</title>
        <authorList>
            <consortium name="DOE Joint Genome Institute"/>
            <consortium name="Mycorrhizal Genomics Consortium"/>
            <person name="Kohler A."/>
            <person name="Kuo A."/>
            <person name="Nagy L.G."/>
            <person name="Floudas D."/>
            <person name="Copeland A."/>
            <person name="Barry K.W."/>
            <person name="Cichocki N."/>
            <person name="Veneault-Fourrey C."/>
            <person name="LaButti K."/>
            <person name="Lindquist E.A."/>
            <person name="Lipzen A."/>
            <person name="Lundell T."/>
            <person name="Morin E."/>
            <person name="Murat C."/>
            <person name="Riley R."/>
            <person name="Ohm R."/>
            <person name="Sun H."/>
            <person name="Tunlid A."/>
            <person name="Henrissat B."/>
            <person name="Grigoriev I.V."/>
            <person name="Hibbett D.S."/>
            <person name="Martin F."/>
        </authorList>
    </citation>
    <scope>NUCLEOTIDE SEQUENCE [LARGE SCALE GENOMIC DNA]</scope>
    <source>
        <strain evidence="5">Marx 270</strain>
    </source>
</reference>
<evidence type="ECO:0000313" key="4">
    <source>
        <dbReference type="EMBL" id="KIN97107.1"/>
    </source>
</evidence>
<dbReference type="InterPro" id="IPR000219">
    <property type="entry name" value="DH_dom"/>
</dbReference>
<reference evidence="4 5" key="1">
    <citation type="submission" date="2014-04" db="EMBL/GenBank/DDBJ databases">
        <authorList>
            <consortium name="DOE Joint Genome Institute"/>
            <person name="Kuo A."/>
            <person name="Kohler A."/>
            <person name="Costa M.D."/>
            <person name="Nagy L.G."/>
            <person name="Floudas D."/>
            <person name="Copeland A."/>
            <person name="Barry K.W."/>
            <person name="Cichocki N."/>
            <person name="Veneault-Fourrey C."/>
            <person name="LaButti K."/>
            <person name="Lindquist E.A."/>
            <person name="Lipzen A."/>
            <person name="Lundell T."/>
            <person name="Morin E."/>
            <person name="Murat C."/>
            <person name="Sun H."/>
            <person name="Tunlid A."/>
            <person name="Henrissat B."/>
            <person name="Grigoriev I.V."/>
            <person name="Hibbett D.S."/>
            <person name="Martin F."/>
            <person name="Nordberg H.P."/>
            <person name="Cantor M.N."/>
            <person name="Hua S.X."/>
        </authorList>
    </citation>
    <scope>NUCLEOTIDE SEQUENCE [LARGE SCALE GENOMIC DNA]</scope>
    <source>
        <strain evidence="4 5">Marx 270</strain>
    </source>
</reference>
<gene>
    <name evidence="4" type="ORF">M404DRAFT_32571</name>
</gene>